<keyword evidence="10" id="KW-1185">Reference proteome</keyword>
<dbReference type="InterPro" id="IPR042265">
    <property type="entry name" value="DPH1/DPH2_3"/>
</dbReference>
<dbReference type="NCBIfam" id="TIGR00272">
    <property type="entry name" value="DPH2"/>
    <property type="match status" value="1"/>
</dbReference>
<organism evidence="9 10">
    <name type="scientific">Taenia crassiceps</name>
    <dbReference type="NCBI Taxonomy" id="6207"/>
    <lineage>
        <taxon>Eukaryota</taxon>
        <taxon>Metazoa</taxon>
        <taxon>Spiralia</taxon>
        <taxon>Lophotrochozoa</taxon>
        <taxon>Platyhelminthes</taxon>
        <taxon>Cestoda</taxon>
        <taxon>Eucestoda</taxon>
        <taxon>Cyclophyllidea</taxon>
        <taxon>Taeniidae</taxon>
        <taxon>Taenia</taxon>
    </lineage>
</organism>
<keyword evidence="7 8" id="KW-0411">Iron-sulfur</keyword>
<dbReference type="Proteomes" id="UP001651158">
    <property type="component" value="Unassembled WGS sequence"/>
</dbReference>
<evidence type="ECO:0000256" key="1">
    <source>
        <dbReference type="ARBA" id="ARBA00001966"/>
    </source>
</evidence>
<keyword evidence="5 8" id="KW-0479">Metal-binding</keyword>
<dbReference type="InterPro" id="IPR010014">
    <property type="entry name" value="DHP2"/>
</dbReference>
<evidence type="ECO:0000313" key="10">
    <source>
        <dbReference type="Proteomes" id="UP001651158"/>
    </source>
</evidence>
<comment type="function">
    <text evidence="8">Required for the first step of diphthamide biosynthesis, a post-translational modification of histidine which occurs in elongation factor 2. DPH1 and DPH2 transfer a 3-amino-3-carboxypropyl (ACP) group from S-adenosyl-L-methionine (SAM) to a histidine residue, the reaction is assisted by a reduction system comprising DPH3 and a NADH-dependent reductase. Facilitates the reduction of the catalytic iron-sulfur cluster found in the DPH1 subunit.</text>
</comment>
<evidence type="ECO:0000256" key="2">
    <source>
        <dbReference type="ARBA" id="ARBA00005156"/>
    </source>
</evidence>
<name>A0ABR4QC62_9CEST</name>
<comment type="caution">
    <text evidence="9">The sequence shown here is derived from an EMBL/GenBank/DDBJ whole genome shotgun (WGS) entry which is preliminary data.</text>
</comment>
<dbReference type="Gene3D" id="3.40.50.11840">
    <property type="entry name" value="Diphthamide synthesis DPH1/DPH2 domain 1"/>
    <property type="match status" value="1"/>
</dbReference>
<dbReference type="InterPro" id="IPR042263">
    <property type="entry name" value="DPH1/DPH2_1"/>
</dbReference>
<evidence type="ECO:0000256" key="4">
    <source>
        <dbReference type="ARBA" id="ARBA00021914"/>
    </source>
</evidence>
<dbReference type="Pfam" id="PF01866">
    <property type="entry name" value="Diphthamide_syn"/>
    <property type="match status" value="1"/>
</dbReference>
<dbReference type="Gene3D" id="3.40.50.11860">
    <property type="entry name" value="Diphthamide synthesis DPH1/DPH2 domain 3"/>
    <property type="match status" value="1"/>
</dbReference>
<evidence type="ECO:0000256" key="8">
    <source>
        <dbReference type="RuleBase" id="RU364133"/>
    </source>
</evidence>
<proteinExistence type="inferred from homology"/>
<sequence length="471" mass="52161">MSDCHFDLEEVVNFIENNGYSRVGLQFPSDLLCFSIDVYDELSKRTSAAIAILGDTPYSSCCVDELAGKRWGVDAVIHFGNACLSESTGEVGVFYAFGDFPCPSIDDNVVKIGSKIAEYISHYDGSTLFFYDFRYRNTAKNLAVYLASEGIDLAFSEPALPGLDTTADPSSFIHAGRIFRRSNRSDSFRCLLYLGECDSAFYSILVSLKDAYAINAITIDPKTGLVAPAPKSASAFLRRRYFLMEKVKSAKRIGILMGTLSLSRYRDIVARLKRLLQNANKPYTTLVVGRINETKLMNLPDLDAFVLVACPQTVVFDDPSLLVPIVTPFELECVLHDLSRGGEALTEHPRRWNGLWLPLDFAADILDPESAIFAPEDSVVPTRDSEEKIEKVEEVSKEGALVARDSANWSLALTFEGLLSGTRDSWHGLDPALGQTPPLTSVQRGRTGLPTNYSTFYEETGRDSGLLWQQR</sequence>
<reference evidence="9 10" key="1">
    <citation type="journal article" date="2022" name="Front. Cell. Infect. Microbiol.">
        <title>The Genomes of Two Strains of Taenia crassiceps the Animal Model for the Study of Human Cysticercosis.</title>
        <authorList>
            <person name="Bobes R.J."/>
            <person name="Estrada K."/>
            <person name="Rios-Valencia D.G."/>
            <person name="Calderon-Gallegos A."/>
            <person name="de la Torre P."/>
            <person name="Carrero J.C."/>
            <person name="Sanchez-Flores A."/>
            <person name="Laclette J.P."/>
        </authorList>
    </citation>
    <scope>NUCLEOTIDE SEQUENCE [LARGE SCALE GENOMIC DNA]</scope>
    <source>
        <strain evidence="9">WFUcys</strain>
    </source>
</reference>
<accession>A0ABR4QC62</accession>
<dbReference type="SFLD" id="SFLDS00032">
    <property type="entry name" value="Radical_SAM_3-amino-3-carboxyp"/>
    <property type="match status" value="1"/>
</dbReference>
<protein>
    <recommendedName>
        <fullName evidence="4 8">2-(3-amino-3-carboxypropyl)histidine synthase subunit 2</fullName>
    </recommendedName>
</protein>
<dbReference type="PANTHER" id="PTHR10762:SF2">
    <property type="entry name" value="2-(3-AMINO-3-CARBOXYPROPYL)HISTIDINE SYNTHASE SUBUNIT 2"/>
    <property type="match status" value="1"/>
</dbReference>
<evidence type="ECO:0000256" key="6">
    <source>
        <dbReference type="ARBA" id="ARBA00023004"/>
    </source>
</evidence>
<evidence type="ECO:0000256" key="5">
    <source>
        <dbReference type="ARBA" id="ARBA00022723"/>
    </source>
</evidence>
<dbReference type="SFLD" id="SFLDG01121">
    <property type="entry name" value="Diphthamide_biosynthesis"/>
    <property type="match status" value="1"/>
</dbReference>
<comment type="cofactor">
    <cofactor evidence="1">
        <name>[4Fe-4S] cluster</name>
        <dbReference type="ChEBI" id="CHEBI:49883"/>
    </cofactor>
</comment>
<dbReference type="EMBL" id="JAKROA010000005">
    <property type="protein sequence ID" value="KAL5107111.1"/>
    <property type="molecule type" value="Genomic_DNA"/>
</dbReference>
<dbReference type="InterPro" id="IPR016435">
    <property type="entry name" value="DPH1/DPH2"/>
</dbReference>
<dbReference type="PANTHER" id="PTHR10762">
    <property type="entry name" value="DIPHTHAMIDE BIOSYNTHESIS PROTEIN"/>
    <property type="match status" value="1"/>
</dbReference>
<evidence type="ECO:0000256" key="7">
    <source>
        <dbReference type="ARBA" id="ARBA00023014"/>
    </source>
</evidence>
<evidence type="ECO:0000313" key="9">
    <source>
        <dbReference type="EMBL" id="KAL5107111.1"/>
    </source>
</evidence>
<gene>
    <name evidence="9" type="ORF">TcWFU_009196</name>
</gene>
<keyword evidence="6 8" id="KW-0408">Iron</keyword>
<evidence type="ECO:0000256" key="3">
    <source>
        <dbReference type="ARBA" id="ARBA00006179"/>
    </source>
</evidence>
<comment type="pathway">
    <text evidence="2 8">Protein modification; peptidyl-diphthamide biosynthesis.</text>
</comment>
<comment type="similarity">
    <text evidence="3 8">Belongs to the DPH1/DPH2 family. DPH2 subfamily.</text>
</comment>
<dbReference type="NCBIfam" id="TIGR00322">
    <property type="entry name" value="diphth2_R"/>
    <property type="match status" value="1"/>
</dbReference>